<reference evidence="24" key="1">
    <citation type="journal article" date="2021" name="Science">
        <title>Hunting the eagle killer: A cyanobacterial neurotoxin causes vacuolar myelinopathy.</title>
        <authorList>
            <person name="Breinlinger S."/>
            <person name="Phillips T.J."/>
            <person name="Haram B.N."/>
            <person name="Mares J."/>
            <person name="Martinez Yerena J.A."/>
            <person name="Hrouzek P."/>
            <person name="Sobotka R."/>
            <person name="Henderson W.M."/>
            <person name="Schmieder P."/>
            <person name="Williams S.M."/>
            <person name="Lauderdale J.D."/>
            <person name="Wilde H.D."/>
            <person name="Gerrin W."/>
            <person name="Kust A."/>
            <person name="Washington J.W."/>
            <person name="Wagner C."/>
            <person name="Geier B."/>
            <person name="Liebeke M."/>
            <person name="Enke H."/>
            <person name="Niedermeyer T.H.J."/>
            <person name="Wilde S.B."/>
        </authorList>
    </citation>
    <scope>NUCLEOTIDE SEQUENCE [LARGE SCALE GENOMIC DNA]</scope>
    <source>
        <strain evidence="24">Thurmond2011</strain>
    </source>
</reference>
<dbReference type="PROSITE" id="PS00012">
    <property type="entry name" value="PHOSPHOPANTETHEINE"/>
    <property type="match status" value="1"/>
</dbReference>
<evidence type="ECO:0000256" key="7">
    <source>
        <dbReference type="ARBA" id="ARBA00022857"/>
    </source>
</evidence>
<comment type="catalytic activity">
    <reaction evidence="11">
        <text>17-(4-hydroxyphenyl)heptadecanoyl-[(phenol)carboxyphthiodiolenone synthase] + 2 (S)-methylmalonyl-CoA + 3 malonyl-CoA + 5 NADPH + 10 H(+) = C35-(phenol)carboxyphthiodiolenone-[(phenol)carboxyphthiodiolenone synthase] + 5 CO2 + 5 NADP(+) + 5 CoA + 2 H2O</text>
        <dbReference type="Rhea" id="RHEA:57756"/>
        <dbReference type="Rhea" id="RHEA-COMP:14272"/>
        <dbReference type="Rhea" id="RHEA-COMP:14989"/>
        <dbReference type="ChEBI" id="CHEBI:15377"/>
        <dbReference type="ChEBI" id="CHEBI:15378"/>
        <dbReference type="ChEBI" id="CHEBI:16526"/>
        <dbReference type="ChEBI" id="CHEBI:57287"/>
        <dbReference type="ChEBI" id="CHEBI:57327"/>
        <dbReference type="ChEBI" id="CHEBI:57384"/>
        <dbReference type="ChEBI" id="CHEBI:57783"/>
        <dbReference type="ChEBI" id="CHEBI:58349"/>
        <dbReference type="ChEBI" id="CHEBI:133300"/>
        <dbReference type="ChEBI" id="CHEBI:142259"/>
        <dbReference type="EC" id="2.3.1.292"/>
    </reaction>
</comment>
<dbReference type="InterPro" id="IPR050091">
    <property type="entry name" value="PKS_NRPS_Biosynth_Enz"/>
</dbReference>
<dbReference type="PROSITE" id="PS00606">
    <property type="entry name" value="KS3_1"/>
    <property type="match status" value="1"/>
</dbReference>
<dbReference type="InterPro" id="IPR016035">
    <property type="entry name" value="Acyl_Trfase/lysoPLipase"/>
</dbReference>
<gene>
    <name evidence="23" type="ORF">G7B40_013565</name>
</gene>
<keyword evidence="5" id="KW-0808">Transferase</keyword>
<evidence type="ECO:0000256" key="10">
    <source>
        <dbReference type="ARBA" id="ARBA00023268"/>
    </source>
</evidence>
<dbReference type="InterPro" id="IPR049490">
    <property type="entry name" value="C883_1060-like_KR_N"/>
</dbReference>
<accession>A0AAP5I9C4</accession>
<dbReference type="GO" id="GO:0031177">
    <property type="term" value="F:phosphopantetheine binding"/>
    <property type="evidence" value="ECO:0007669"/>
    <property type="project" value="InterPro"/>
</dbReference>
<keyword evidence="4" id="KW-0597">Phosphoprotein</keyword>
<dbReference type="Gene3D" id="3.30.70.3290">
    <property type="match status" value="1"/>
</dbReference>
<keyword evidence="3" id="KW-0596">Phosphopantetheine</keyword>
<evidence type="ECO:0000256" key="12">
    <source>
        <dbReference type="ARBA" id="ARBA00051971"/>
    </source>
</evidence>
<dbReference type="InterPro" id="IPR013968">
    <property type="entry name" value="PKS_KR"/>
</dbReference>
<dbReference type="GO" id="GO:0016491">
    <property type="term" value="F:oxidoreductase activity"/>
    <property type="evidence" value="ECO:0007669"/>
    <property type="project" value="UniProtKB-KW"/>
</dbReference>
<evidence type="ECO:0000256" key="2">
    <source>
        <dbReference type="ARBA" id="ARBA00001957"/>
    </source>
</evidence>
<dbReference type="CDD" id="cd08953">
    <property type="entry name" value="KR_2_SDR_x"/>
    <property type="match status" value="1"/>
</dbReference>
<dbReference type="Pfam" id="PF22621">
    <property type="entry name" value="CurL-like_PKS_C"/>
    <property type="match status" value="1"/>
</dbReference>
<dbReference type="Pfam" id="PF00109">
    <property type="entry name" value="ketoacyl-synt"/>
    <property type="match status" value="1"/>
</dbReference>
<evidence type="ECO:0000259" key="21">
    <source>
        <dbReference type="PROSITE" id="PS50075"/>
    </source>
</evidence>
<dbReference type="InterPro" id="IPR036291">
    <property type="entry name" value="NAD(P)-bd_dom_sf"/>
</dbReference>
<dbReference type="Gene3D" id="3.40.366.10">
    <property type="entry name" value="Malonyl-Coenzyme A Acyl Carrier Protein, domain 2"/>
    <property type="match status" value="1"/>
</dbReference>
<evidence type="ECO:0000256" key="8">
    <source>
        <dbReference type="ARBA" id="ARBA00023002"/>
    </source>
</evidence>
<dbReference type="Pfam" id="PF08659">
    <property type="entry name" value="KR"/>
    <property type="match status" value="1"/>
</dbReference>
<sequence length="1552" mass="172284">MMADSEIQAANQGIAVIGMTGRFPSARNLDEFWENLKNGIESVSFFSDEELDESGIDPEIYKQPNYVRAKAILEDSDLFDAYFFDYSPKEAALMDPQQRLFLECAHEALENAGYDPERFPGWIGVYGGCGRSSYWLQNLHNNPNIAEEDSDSIFIGNEKDFLTTRVSFKLNLTGPSFNIQTACSTSLVAINVACQSLLTYQCDIALAGGVTISLPQKEGYLYQEDSVVSPDGHCRAFDAQANGIVPGNGVGIVVLKRLEEALADGDTIHAVIKGTALNNDGFLKMSYSAPSVEGQAQAILIAQQMAEISADEIGYVETHGTATHLGDPIEIAALTKAFRETTNRKGFCGIGSLKTNVGHLDAAAGVGAFIKTVLALKNKQIPPSLHFESPNPEIDFANSPFFVNTKLTDWQTSGQPRRAGVSAFGIGGTNAHLVVEEAPVSESSPSRRKYQILPLSAKTDTALETSATNLAAYLKSNSDTNIADVAYTLQVGRRRLSNRQVLVCQDHNDAIASLESKDPTRVFTNVRHSNNRPVVFMFPGGGTQYANMGLEIYQQEIVFRQQVDRCAEILQSLLGYDIRQLLFPPKDQTETASQKLEQVSVALSALFTIEYSLAQLWMSWGIQPLAVIGHSLGEYVAATLAGVFSVEDALAIVVERGRLMEQAKTGKMLIVPMSAKELEPLLENGVEIAAINSPSLCVVSGSSPAIESFSSKLEAQQVNIRPLHIEVASHSACVVPILEAFEEFLAKIPMHEPKLPLISNVTGTYIQPSQATDPKYWSEHLRKTVRFAEGLEELLKVPDILLLEVGPGNTLSAFAMQHPQTTTSYDVFSSIRHPKTIVSDMEFLLTTVGKLWLSGVDIDWTGFHAGETRKRIPLPTYPFERESYKIEPNKNFAGSFNYQQPKQRKSNIAEWFYIPSWRRTLPEAPLGSGSLIGESLCWLVFADEHSFGVEMVNRLKREKQDVITVFKGDRFAPADDGGYYINPELPSDYTSLIREIKATEKSPTRIVHFWNLTPDISTSGKDKFAKWQAYGYYSLIYLAKALTQEQTTGSTKILVISSQVQNVIGTEALCPEKATMLGACQVIPQEENNIACISIDLSLPEAEAEPERVVGQLLAEIIKESPEKIIAYRNRQRFVRKFENVLLEKDAQIVRPLREEGVYLIFGGLGRVGLLLALDLAQRVKAKLVLVSRSELPPRSEWESWFKSHDESDKTAYKIRNLIDIEKAGGEVMTIAADVTDLDQMRSLRERIQEKFGQIHGVFHAAAITSNRFLLCPVKEVGIEESTVQFAPKVFGLYLLEEVFGQDKPDFFVLLSSNASILGGLGFCAYSAANHFLDYFAADRNHQSAVPWISTNWDRWLLDEHEQEEAYTTSMDAFAMTPQQSLEAMRRIITQALAEQVVVTPGNLQDRLKIWIQQESKQNNTKQTRPSLSLARRNVRNSYVAPSNDIEQTIADIWQELLGVEKIGIYDNFFELGGHSLIAIQLLSRLLEAFEIKLNLRTLFETPTVASLADIISKTLTENVPAQELIDLLEGLENLTEQEVQVQLEKSTTIHD</sequence>
<dbReference type="GO" id="GO:0004315">
    <property type="term" value="F:3-oxoacyl-[acyl-carrier-protein] synthase activity"/>
    <property type="evidence" value="ECO:0007669"/>
    <property type="project" value="InterPro"/>
</dbReference>
<dbReference type="SMART" id="SM00823">
    <property type="entry name" value="PKS_PP"/>
    <property type="match status" value="1"/>
</dbReference>
<evidence type="ECO:0000256" key="1">
    <source>
        <dbReference type="ARBA" id="ARBA00001937"/>
    </source>
</evidence>
<dbReference type="CDD" id="cd00833">
    <property type="entry name" value="PKS"/>
    <property type="match status" value="1"/>
</dbReference>
<dbReference type="InterPro" id="IPR016039">
    <property type="entry name" value="Thiolase-like"/>
</dbReference>
<dbReference type="EC" id="2.3.1.292" evidence="16"/>
<evidence type="ECO:0000256" key="6">
    <source>
        <dbReference type="ARBA" id="ARBA00022832"/>
    </source>
</evidence>
<evidence type="ECO:0000313" key="23">
    <source>
        <dbReference type="EMBL" id="MDR9895588.1"/>
    </source>
</evidence>
<evidence type="ECO:0000256" key="17">
    <source>
        <dbReference type="ARBA" id="ARBA00073623"/>
    </source>
</evidence>
<dbReference type="InterPro" id="IPR057326">
    <property type="entry name" value="KR_dom"/>
</dbReference>
<dbReference type="GO" id="GO:0006633">
    <property type="term" value="P:fatty acid biosynthetic process"/>
    <property type="evidence" value="ECO:0007669"/>
    <property type="project" value="InterPro"/>
</dbReference>
<evidence type="ECO:0000259" key="22">
    <source>
        <dbReference type="PROSITE" id="PS52004"/>
    </source>
</evidence>
<protein>
    <recommendedName>
        <fullName evidence="17">Phenolphthiocerol/phthiocerol polyketide synthase subunit E</fullName>
        <ecNumber evidence="16">2.3.1.292</ecNumber>
    </recommendedName>
    <alternativeName>
        <fullName evidence="19">(Phenol)carboxyphthiodiolenone synthase subunit E</fullName>
    </alternativeName>
    <alternativeName>
        <fullName evidence="20">Beta-ketoacyl-acyl-carrier-protein synthase I</fullName>
    </alternativeName>
    <alternativeName>
        <fullName evidence="18">Phthiocerol synthesis polyketide synthase type I PpsE</fullName>
    </alternativeName>
</protein>
<dbReference type="PROSITE" id="PS52004">
    <property type="entry name" value="KS3_2"/>
    <property type="match status" value="1"/>
</dbReference>
<dbReference type="Gene3D" id="1.10.1200.10">
    <property type="entry name" value="ACP-like"/>
    <property type="match status" value="1"/>
</dbReference>
<dbReference type="SUPFAM" id="SSF47336">
    <property type="entry name" value="ACP-like"/>
    <property type="match status" value="1"/>
</dbReference>
<dbReference type="RefSeq" id="WP_208343841.1">
    <property type="nucleotide sequence ID" value="NZ_CAWQFN010000379.1"/>
</dbReference>
<evidence type="ECO:0000313" key="24">
    <source>
        <dbReference type="Proteomes" id="UP000667802"/>
    </source>
</evidence>
<evidence type="ECO:0000256" key="3">
    <source>
        <dbReference type="ARBA" id="ARBA00022450"/>
    </source>
</evidence>
<evidence type="ECO:0000256" key="13">
    <source>
        <dbReference type="ARBA" id="ARBA00052119"/>
    </source>
</evidence>
<dbReference type="SUPFAM" id="SSF55048">
    <property type="entry name" value="Probable ACP-binding domain of malonyl-CoA ACP transacylase"/>
    <property type="match status" value="1"/>
</dbReference>
<dbReference type="InterPro" id="IPR009081">
    <property type="entry name" value="PP-bd_ACP"/>
</dbReference>
<comment type="catalytic activity">
    <reaction evidence="12">
        <text>19-(4-hydroxyphenyl)nonadecanoyl-[(phenol)carboxyphthiodiolenone synthase] + 2 (S)-methylmalonyl-CoA + 3 malonyl-CoA + 5 NADPH + 10 H(+) = C37-(phenol)carboxyphthiodiolenone-[(phenol)carboxyphthiodiolenone synthase] + 5 CO2 + 5 NADP(+) + 5 CoA + 2 H2O</text>
        <dbReference type="Rhea" id="RHEA:57760"/>
        <dbReference type="Rhea" id="RHEA-COMP:14273"/>
        <dbReference type="Rhea" id="RHEA-COMP:14990"/>
        <dbReference type="ChEBI" id="CHEBI:15377"/>
        <dbReference type="ChEBI" id="CHEBI:15378"/>
        <dbReference type="ChEBI" id="CHEBI:16526"/>
        <dbReference type="ChEBI" id="CHEBI:57287"/>
        <dbReference type="ChEBI" id="CHEBI:57327"/>
        <dbReference type="ChEBI" id="CHEBI:57384"/>
        <dbReference type="ChEBI" id="CHEBI:57783"/>
        <dbReference type="ChEBI" id="CHEBI:58349"/>
        <dbReference type="ChEBI" id="CHEBI:133301"/>
        <dbReference type="ChEBI" id="CHEBI:142260"/>
        <dbReference type="EC" id="2.3.1.292"/>
    </reaction>
</comment>
<keyword evidence="24" id="KW-1185">Reference proteome</keyword>
<dbReference type="Gene3D" id="3.40.50.720">
    <property type="entry name" value="NAD(P)-binding Rossmann-like Domain"/>
    <property type="match status" value="1"/>
</dbReference>
<dbReference type="PANTHER" id="PTHR43775:SF51">
    <property type="entry name" value="INACTIVE PHENOLPHTHIOCEROL SYNTHESIS POLYKETIDE SYNTHASE TYPE I PKS1-RELATED"/>
    <property type="match status" value="1"/>
</dbReference>
<evidence type="ECO:0000256" key="19">
    <source>
        <dbReference type="ARBA" id="ARBA00078169"/>
    </source>
</evidence>
<comment type="cofactor">
    <cofactor evidence="1">
        <name>NADP(+)</name>
        <dbReference type="ChEBI" id="CHEBI:58349"/>
    </cofactor>
</comment>
<dbReference type="SMART" id="SM00825">
    <property type="entry name" value="PKS_KS"/>
    <property type="match status" value="1"/>
</dbReference>
<dbReference type="InterPro" id="IPR006162">
    <property type="entry name" value="Ppantetheine_attach_site"/>
</dbReference>
<dbReference type="InterPro" id="IPR001227">
    <property type="entry name" value="Ac_transferase_dom_sf"/>
</dbReference>
<dbReference type="Pfam" id="PF00698">
    <property type="entry name" value="Acyl_transf_1"/>
    <property type="match status" value="1"/>
</dbReference>
<evidence type="ECO:0000256" key="14">
    <source>
        <dbReference type="ARBA" id="ARBA00052745"/>
    </source>
</evidence>
<evidence type="ECO:0000256" key="9">
    <source>
        <dbReference type="ARBA" id="ARBA00023098"/>
    </source>
</evidence>
<comment type="cofactor">
    <cofactor evidence="2">
        <name>pantetheine 4'-phosphate</name>
        <dbReference type="ChEBI" id="CHEBI:47942"/>
    </cofactor>
</comment>
<dbReference type="FunFam" id="1.10.1200.10:FF:000005">
    <property type="entry name" value="Nonribosomal peptide synthetase 1"/>
    <property type="match status" value="1"/>
</dbReference>
<dbReference type="Gene3D" id="3.40.47.10">
    <property type="match status" value="1"/>
</dbReference>
<dbReference type="PANTHER" id="PTHR43775">
    <property type="entry name" value="FATTY ACID SYNTHASE"/>
    <property type="match status" value="1"/>
</dbReference>
<dbReference type="PROSITE" id="PS50075">
    <property type="entry name" value="CARRIER"/>
    <property type="match status" value="1"/>
</dbReference>
<dbReference type="Proteomes" id="UP000667802">
    <property type="component" value="Unassembled WGS sequence"/>
</dbReference>
<dbReference type="SUPFAM" id="SSF53901">
    <property type="entry name" value="Thiolase-like"/>
    <property type="match status" value="1"/>
</dbReference>
<proteinExistence type="predicted"/>
<keyword evidence="8" id="KW-0560">Oxidoreductase</keyword>
<name>A0AAP5I9C4_9CYAN</name>
<keyword evidence="7" id="KW-0521">NADP</keyword>
<dbReference type="InterPro" id="IPR014030">
    <property type="entry name" value="Ketoacyl_synth_N"/>
</dbReference>
<dbReference type="InterPro" id="IPR016036">
    <property type="entry name" value="Malonyl_transacylase_ACP-bd"/>
</dbReference>
<comment type="catalytic activity">
    <reaction evidence="14">
        <text>icosanoyl-[(phenol)carboxyphthiodiolenone synthase] + 2 (S)-methylmalonyl-CoA + 3 malonyl-CoA + 5 NADPH + 10 H(+) = C32-carboxyphthiodiolenone-[(phenol)carboxyphthiodiolenone synthase] + 5 CO2 + 5 NADP(+) + 5 CoA + 2 H2O</text>
        <dbReference type="Rhea" id="RHEA:57748"/>
        <dbReference type="Rhea" id="RHEA-COMP:14985"/>
        <dbReference type="Rhea" id="RHEA-COMP:14986"/>
        <dbReference type="ChEBI" id="CHEBI:15377"/>
        <dbReference type="ChEBI" id="CHEBI:15378"/>
        <dbReference type="ChEBI" id="CHEBI:16526"/>
        <dbReference type="ChEBI" id="CHEBI:57287"/>
        <dbReference type="ChEBI" id="CHEBI:57327"/>
        <dbReference type="ChEBI" id="CHEBI:57384"/>
        <dbReference type="ChEBI" id="CHEBI:57783"/>
        <dbReference type="ChEBI" id="CHEBI:58349"/>
        <dbReference type="ChEBI" id="CHEBI:87848"/>
        <dbReference type="ChEBI" id="CHEBI:142236"/>
        <dbReference type="EC" id="2.3.1.292"/>
    </reaction>
</comment>
<dbReference type="GO" id="GO:0004312">
    <property type="term" value="F:fatty acid synthase activity"/>
    <property type="evidence" value="ECO:0007669"/>
    <property type="project" value="TreeGrafter"/>
</dbReference>
<comment type="catalytic activity">
    <reaction evidence="13">
        <text>docosanoyl-[(phenol)carboxyphthiodiolenone synthase] + 2 (S)-methylmalonyl-CoA + 3 malonyl-CoA + 5 NADPH + 10 H(+) = C34-carboxyphthiodiolenone-[(phenol)carboxyphthiodiolenone synthase] + 5 CO2 + 5 NADP(+) + 5 CoA + 2 H2O</text>
        <dbReference type="Rhea" id="RHEA:57752"/>
        <dbReference type="Rhea" id="RHEA-COMP:14987"/>
        <dbReference type="Rhea" id="RHEA-COMP:14988"/>
        <dbReference type="ChEBI" id="CHEBI:15377"/>
        <dbReference type="ChEBI" id="CHEBI:15378"/>
        <dbReference type="ChEBI" id="CHEBI:16526"/>
        <dbReference type="ChEBI" id="CHEBI:57287"/>
        <dbReference type="ChEBI" id="CHEBI:57327"/>
        <dbReference type="ChEBI" id="CHEBI:57384"/>
        <dbReference type="ChEBI" id="CHEBI:57783"/>
        <dbReference type="ChEBI" id="CHEBI:58349"/>
        <dbReference type="ChEBI" id="CHEBI:142237"/>
        <dbReference type="ChEBI" id="CHEBI:142238"/>
        <dbReference type="EC" id="2.3.1.292"/>
    </reaction>
</comment>
<dbReference type="Gene3D" id="3.30.70.250">
    <property type="entry name" value="Malonyl-CoA ACP transacylase, ACP-binding"/>
    <property type="match status" value="1"/>
</dbReference>
<dbReference type="SMART" id="SM00822">
    <property type="entry name" value="PKS_KR"/>
    <property type="match status" value="1"/>
</dbReference>
<dbReference type="InterPro" id="IPR020841">
    <property type="entry name" value="PKS_Beta-ketoAc_synthase_dom"/>
</dbReference>
<dbReference type="SMART" id="SM00827">
    <property type="entry name" value="PKS_AT"/>
    <property type="match status" value="1"/>
</dbReference>
<keyword evidence="6" id="KW-0276">Fatty acid metabolism</keyword>
<dbReference type="InterPro" id="IPR020806">
    <property type="entry name" value="PKS_PP-bd"/>
</dbReference>
<dbReference type="InterPro" id="IPR014043">
    <property type="entry name" value="Acyl_transferase_dom"/>
</dbReference>
<evidence type="ECO:0000256" key="5">
    <source>
        <dbReference type="ARBA" id="ARBA00022679"/>
    </source>
</evidence>
<evidence type="ECO:0000256" key="18">
    <source>
        <dbReference type="ARBA" id="ARBA00075053"/>
    </source>
</evidence>
<dbReference type="SUPFAM" id="SSF52151">
    <property type="entry name" value="FabD/lysophospholipase-like"/>
    <property type="match status" value="1"/>
</dbReference>
<comment type="function">
    <text evidence="15">Part of the PpsABCDE complex involved in the biosynthesis of the lipid core common to phthiocerols and phenolphthiocerols by successive additions of malonyl-CoA or methylmalonyl-CoA extender units. PpsA can accept as substrate the activated forms of either icosanoyl (C20), docosanoyl (C22) or lignoceroyl (C24) groups from FadD26, or a (4-hydroxyphenyl)-C17 or (4-hydroxyphenyl)-C19 fatty acyl from FadD29. PpsA initiates the biosynthesis and extends its substrate using a malonyl-CoA extender unit. The PpsB and PpsC proteins add the second and third malonyl-CoA extender units. PpsD adds an (R)-methylmalonyl unit and PpsE adds a second (R)-methylmalonyl unit. The incorporation of the methylmalonyl units results in formation of two branched methyl groups in the elongated product.</text>
</comment>
<dbReference type="InterPro" id="IPR014031">
    <property type="entry name" value="Ketoacyl_synth_C"/>
</dbReference>
<evidence type="ECO:0000256" key="16">
    <source>
        <dbReference type="ARBA" id="ARBA00066974"/>
    </source>
</evidence>
<evidence type="ECO:0000256" key="15">
    <source>
        <dbReference type="ARBA" id="ARBA00058455"/>
    </source>
</evidence>
<evidence type="ECO:0000256" key="4">
    <source>
        <dbReference type="ARBA" id="ARBA00022553"/>
    </source>
</evidence>
<feature type="domain" description="Ketosynthase family 3 (KS3)" evidence="22">
    <location>
        <begin position="11"/>
        <end position="437"/>
    </location>
</feature>
<dbReference type="EMBL" id="JAALHA020000005">
    <property type="protein sequence ID" value="MDR9895588.1"/>
    <property type="molecule type" value="Genomic_DNA"/>
</dbReference>
<dbReference type="FunFam" id="3.40.47.10:FF:000042">
    <property type="entry name" value="Polyketide synthase Pks13"/>
    <property type="match status" value="1"/>
</dbReference>
<evidence type="ECO:0000256" key="11">
    <source>
        <dbReference type="ARBA" id="ARBA00050973"/>
    </source>
</evidence>
<comment type="caution">
    <text evidence="23">The sequence shown here is derived from an EMBL/GenBank/DDBJ whole genome shotgun (WGS) entry which is preliminary data.</text>
</comment>
<evidence type="ECO:0000256" key="20">
    <source>
        <dbReference type="ARBA" id="ARBA00084020"/>
    </source>
</evidence>
<dbReference type="SUPFAM" id="SSF51735">
    <property type="entry name" value="NAD(P)-binding Rossmann-fold domains"/>
    <property type="match status" value="2"/>
</dbReference>
<dbReference type="InterPro" id="IPR036736">
    <property type="entry name" value="ACP-like_sf"/>
</dbReference>
<dbReference type="Pfam" id="PF02801">
    <property type="entry name" value="Ketoacyl-synt_C"/>
    <property type="match status" value="1"/>
</dbReference>
<dbReference type="InterPro" id="IPR018201">
    <property type="entry name" value="Ketoacyl_synth_AS"/>
</dbReference>
<keyword evidence="10" id="KW-0511">Multifunctional enzyme</keyword>
<organism evidence="23 24">
    <name type="scientific">Aetokthonos hydrillicola Thurmond2011</name>
    <dbReference type="NCBI Taxonomy" id="2712845"/>
    <lineage>
        <taxon>Bacteria</taxon>
        <taxon>Bacillati</taxon>
        <taxon>Cyanobacteriota</taxon>
        <taxon>Cyanophyceae</taxon>
        <taxon>Nostocales</taxon>
        <taxon>Hapalosiphonaceae</taxon>
        <taxon>Aetokthonos</taxon>
    </lineage>
</organism>
<keyword evidence="9" id="KW-0443">Lipid metabolism</keyword>
<feature type="domain" description="Carrier" evidence="21">
    <location>
        <begin position="1441"/>
        <end position="1516"/>
    </location>
</feature>
<dbReference type="Pfam" id="PF00550">
    <property type="entry name" value="PP-binding"/>
    <property type="match status" value="1"/>
</dbReference>
<dbReference type="Pfam" id="PF21394">
    <property type="entry name" value="Beta-ketacyl_N"/>
    <property type="match status" value="1"/>
</dbReference>
<dbReference type="GO" id="GO:0034081">
    <property type="term" value="C:polyketide synthase complex"/>
    <property type="evidence" value="ECO:0007669"/>
    <property type="project" value="UniProtKB-ARBA"/>
</dbReference>